<evidence type="ECO:0000259" key="6">
    <source>
        <dbReference type="PROSITE" id="PS50835"/>
    </source>
</evidence>
<dbReference type="STRING" id="1185876.BN8_02110"/>
<evidence type="ECO:0000256" key="2">
    <source>
        <dbReference type="ARBA" id="ARBA00022737"/>
    </source>
</evidence>
<dbReference type="PROSITE" id="PS51125">
    <property type="entry name" value="NHL"/>
    <property type="match status" value="5"/>
</dbReference>
<feature type="signal peptide" evidence="5">
    <location>
        <begin position="1"/>
        <end position="36"/>
    </location>
</feature>
<dbReference type="Gene3D" id="2.120.10.30">
    <property type="entry name" value="TolB, C-terminal domain"/>
    <property type="match status" value="1"/>
</dbReference>
<dbReference type="eggNOG" id="COG3391">
    <property type="taxonomic scope" value="Bacteria"/>
</dbReference>
<feature type="chain" id="PRO_5003658883" evidence="5">
    <location>
        <begin position="37"/>
        <end position="929"/>
    </location>
</feature>
<feature type="domain" description="Ig-like" evidence="6">
    <location>
        <begin position="335"/>
        <end position="418"/>
    </location>
</feature>
<dbReference type="OrthoDB" id="964296at2"/>
<feature type="repeat" description="NHL" evidence="4">
    <location>
        <begin position="200"/>
        <end position="236"/>
    </location>
</feature>
<protein>
    <submittedName>
        <fullName evidence="7">WGS project CAIT00000000 data, contig 6</fullName>
    </submittedName>
</protein>
<evidence type="ECO:0000313" key="8">
    <source>
        <dbReference type="Proteomes" id="UP000009309"/>
    </source>
</evidence>
<comment type="caution">
    <text evidence="7">The sequence shown here is derived from an EMBL/GenBank/DDBJ whole genome shotgun (WGS) entry which is preliminary data.</text>
</comment>
<dbReference type="SUPFAM" id="SSF101898">
    <property type="entry name" value="NHL repeat"/>
    <property type="match status" value="1"/>
</dbReference>
<sequence length="929" mass="95068">MQPTLPYRLRISARTLTLLCLTLLAALLPWSGQAQFCPNGTTVAGGNGIGSAPNQLSFPGGLFVDSSGNVYVVDTSNDRIQKWAPGASAGVTVAGGNGEGSAPNQLFSPYGVFVDMLGNVYVADASNNRIQRWAPGASVGVTVAGGNGEGSAPNQLNFPTGLFVDGSGNVYVADNFNHRIQKWGPGATSGTTVAGGNGLGSAPNQLLSPNGLFVDGAGNVYVADTGNDRIQKWAPGALSGTTVAGGNGAGSALNQLDFPTGVFVDVSGNVYVADYDNYRIQRWAPGAGTGVTVAGGNGQGSAPNQLNRPSGVFMDGAGNVYVSEQFNHRIQRFSPGTEVGITNQPPTSQSVCAGASVTASVSTSGTVSAYQWYKDGGVVSGQTSATLSLPTTTTASSGSYYVVVTSCNSVTSTAFNLTVQQPTVSISPSAPAICGGQTATLTASGADTYRWSTGQTSPAISVSATGTYSVTATTTAGCSATAAANLTVNPTPTVSLSSNGPLSCSQTSVSLTALPAGLGTYTFSGPGLSQSSDNNAASVSQPGTYSVTLTSPQGCSTTATTTVTGATALTITQPPASQTACVGTSVTFAVQAQGPQGLTYAWFKNSADAGQPVLATTPTYTVNVNEGGKAGRYIVRVSAEGCTSQQAEARLTVNQRPVAPPPTSTRRQLCPSEGPVELSQFVSRTNASYQLRYSTEQGQVLTGSQVVLAQAGSYAYQVSQVDPATGCESVPTRFTLTVNATTQLLSVPPAQSVCAGSDLTLTVQASGTALKYEWFRGSVATVNKLPDNPSKQTGTTTNSLKLIRVSQSETYLVRISGECGVVTSEPIAVTVQSCQARQGAAESPEVALQVVVLGNPVMGESVEVDVRGTQGQPLNLQVVDQRGRLVDGRQLNVARAVEVVRLQVGQAAGLYLLQVATPTQQQTVKILKR</sequence>
<keyword evidence="2" id="KW-0677">Repeat</keyword>
<keyword evidence="8" id="KW-1185">Reference proteome</keyword>
<dbReference type="CDD" id="cd05819">
    <property type="entry name" value="NHL"/>
    <property type="match status" value="1"/>
</dbReference>
<dbReference type="NCBIfam" id="TIGR04183">
    <property type="entry name" value="Por_Secre_tail"/>
    <property type="match status" value="1"/>
</dbReference>
<keyword evidence="1 5" id="KW-0732">Signal</keyword>
<dbReference type="InterPro" id="IPR013783">
    <property type="entry name" value="Ig-like_fold"/>
</dbReference>
<dbReference type="Pfam" id="PF01436">
    <property type="entry name" value="NHL"/>
    <property type="match status" value="2"/>
</dbReference>
<evidence type="ECO:0000256" key="3">
    <source>
        <dbReference type="ARBA" id="ARBA00023180"/>
    </source>
</evidence>
<dbReference type="SUPFAM" id="SSF48726">
    <property type="entry name" value="Immunoglobulin"/>
    <property type="match status" value="3"/>
</dbReference>
<accession>I2GGM3</accession>
<dbReference type="AlphaFoldDB" id="I2GGM3"/>
<reference evidence="7 8" key="1">
    <citation type="journal article" date="2012" name="J. Bacteriol.">
        <title>Genome Sequence of the Filamentous Bacterium Fibrisoma limi BUZ 3T.</title>
        <authorList>
            <person name="Filippini M."/>
            <person name="Qi W."/>
            <person name="Jaenicke S."/>
            <person name="Goesmann A."/>
            <person name="Smits T.H."/>
            <person name="Bagheri H.C."/>
        </authorList>
    </citation>
    <scope>NUCLEOTIDE SEQUENCE [LARGE SCALE GENOMIC DNA]</scope>
    <source>
        <strain evidence="8">BUZ 3T</strain>
    </source>
</reference>
<evidence type="ECO:0000256" key="5">
    <source>
        <dbReference type="SAM" id="SignalP"/>
    </source>
</evidence>
<dbReference type="InterPro" id="IPR036179">
    <property type="entry name" value="Ig-like_dom_sf"/>
</dbReference>
<dbReference type="RefSeq" id="WP_009281632.1">
    <property type="nucleotide sequence ID" value="NZ_CAIT01000006.1"/>
</dbReference>
<dbReference type="PANTHER" id="PTHR10680:SF14">
    <property type="entry name" value="PEPTIDYL-GLYCINE ALPHA-AMIDATING MONOOXYGENASE"/>
    <property type="match status" value="1"/>
</dbReference>
<dbReference type="PROSITE" id="PS50835">
    <property type="entry name" value="IG_LIKE"/>
    <property type="match status" value="1"/>
</dbReference>
<feature type="repeat" description="NHL" evidence="4">
    <location>
        <begin position="300"/>
        <end position="336"/>
    </location>
</feature>
<dbReference type="InterPro" id="IPR011042">
    <property type="entry name" value="6-blade_b-propeller_TolB-like"/>
</dbReference>
<dbReference type="GO" id="GO:0005576">
    <property type="term" value="C:extracellular region"/>
    <property type="evidence" value="ECO:0007669"/>
    <property type="project" value="TreeGrafter"/>
</dbReference>
<dbReference type="EMBL" id="CAIT01000006">
    <property type="protein sequence ID" value="CCH53048.1"/>
    <property type="molecule type" value="Genomic_DNA"/>
</dbReference>
<dbReference type="InterPro" id="IPR026444">
    <property type="entry name" value="Secre_tail"/>
</dbReference>
<feature type="repeat" description="NHL" evidence="4">
    <location>
        <begin position="150"/>
        <end position="186"/>
    </location>
</feature>
<organism evidence="7 8">
    <name type="scientific">Fibrisoma limi BUZ 3</name>
    <dbReference type="NCBI Taxonomy" id="1185876"/>
    <lineage>
        <taxon>Bacteria</taxon>
        <taxon>Pseudomonadati</taxon>
        <taxon>Bacteroidota</taxon>
        <taxon>Cytophagia</taxon>
        <taxon>Cytophagales</taxon>
        <taxon>Spirosomataceae</taxon>
        <taxon>Fibrisoma</taxon>
    </lineage>
</organism>
<keyword evidence="3" id="KW-0325">Glycoprotein</keyword>
<feature type="repeat" description="NHL" evidence="4">
    <location>
        <begin position="49"/>
        <end position="86"/>
    </location>
</feature>
<evidence type="ECO:0000256" key="4">
    <source>
        <dbReference type="PROSITE-ProRule" id="PRU00504"/>
    </source>
</evidence>
<dbReference type="Pfam" id="PF19081">
    <property type="entry name" value="Ig_7"/>
    <property type="match status" value="1"/>
</dbReference>
<feature type="repeat" description="NHL" evidence="4">
    <location>
        <begin position="250"/>
        <end position="286"/>
    </location>
</feature>
<dbReference type="PANTHER" id="PTHR10680">
    <property type="entry name" value="PEPTIDYL-GLYCINE ALPHA-AMIDATING MONOOXYGENASE"/>
    <property type="match status" value="1"/>
</dbReference>
<dbReference type="InterPro" id="IPR044023">
    <property type="entry name" value="Ig_7"/>
</dbReference>
<dbReference type="InterPro" id="IPR003599">
    <property type="entry name" value="Ig_sub"/>
</dbReference>
<dbReference type="InterPro" id="IPR007110">
    <property type="entry name" value="Ig-like_dom"/>
</dbReference>
<dbReference type="Gene3D" id="2.40.10.500">
    <property type="match status" value="2"/>
</dbReference>
<dbReference type="Proteomes" id="UP000009309">
    <property type="component" value="Unassembled WGS sequence"/>
</dbReference>
<dbReference type="SMART" id="SM00409">
    <property type="entry name" value="IG"/>
    <property type="match status" value="4"/>
</dbReference>
<proteinExistence type="predicted"/>
<evidence type="ECO:0000256" key="1">
    <source>
        <dbReference type="ARBA" id="ARBA00022729"/>
    </source>
</evidence>
<gene>
    <name evidence="7" type="ORF">BN8_02110</name>
</gene>
<dbReference type="Gene3D" id="2.60.40.10">
    <property type="entry name" value="Immunoglobulins"/>
    <property type="match status" value="3"/>
</dbReference>
<dbReference type="InterPro" id="IPR001258">
    <property type="entry name" value="NHL_repeat"/>
</dbReference>
<evidence type="ECO:0000313" key="7">
    <source>
        <dbReference type="EMBL" id="CCH53048.1"/>
    </source>
</evidence>
<name>I2GGM3_9BACT</name>